<sequence length="47" mass="5901">MNYDFFIIYLSKYYIQKKRNISDIFQVSITTEKRTLIYSTIVREYFF</sequence>
<organism evidence="1 2">
    <name type="scientific">Candidatus Riesia pediculischaeffi PTSU</name>
    <dbReference type="NCBI Taxonomy" id="1401651"/>
    <lineage>
        <taxon>Bacteria</taxon>
        <taxon>Pseudomonadati</taxon>
        <taxon>Pseudomonadota</taxon>
        <taxon>Gammaproteobacteria</taxon>
        <taxon>Enterobacterales</taxon>
        <taxon>Enterobacteriaceae</taxon>
        <taxon>Candidatus Riesia</taxon>
    </lineage>
</organism>
<gene>
    <name evidence="1" type="ORF">P689_119193</name>
</gene>
<dbReference type="EMBL" id="AWXV01000002">
    <property type="protein sequence ID" value="KIE64222.1"/>
    <property type="molecule type" value="Genomic_DNA"/>
</dbReference>
<dbReference type="Proteomes" id="UP000054529">
    <property type="component" value="Unassembled WGS sequence"/>
</dbReference>
<name>A0A0C1S0Y4_9ENTR</name>
<evidence type="ECO:0000313" key="1">
    <source>
        <dbReference type="EMBL" id="KIE64222.1"/>
    </source>
</evidence>
<proteinExistence type="predicted"/>
<protein>
    <submittedName>
        <fullName evidence="1">Uncharacterized protein</fullName>
    </submittedName>
</protein>
<dbReference type="HOGENOM" id="CLU_3165921_0_0_6"/>
<evidence type="ECO:0000313" key="2">
    <source>
        <dbReference type="Proteomes" id="UP000054529"/>
    </source>
</evidence>
<reference evidence="1 2" key="1">
    <citation type="journal article" date="2014" name="G3 (Bethesda)">
        <title>Genome sequence of Candidatus Riesia pediculischaeffi, endosymbiont of chimpanzee lice, and genomic comparison of recently acquired endosymbionts from human and chimpanzee lice.</title>
        <authorList>
            <person name="Boyd B.M."/>
            <person name="Allen J.M."/>
            <person name="de Crecy-Lagard V."/>
            <person name="Reed D.L."/>
        </authorList>
    </citation>
    <scope>NUCLEOTIDE SEQUENCE [LARGE SCALE GENOMIC DNA]</scope>
    <source>
        <strain evidence="1 2">PTSU</strain>
    </source>
</reference>
<dbReference type="AlphaFoldDB" id="A0A0C1S0Y4"/>
<comment type="caution">
    <text evidence="1">The sequence shown here is derived from an EMBL/GenBank/DDBJ whole genome shotgun (WGS) entry which is preliminary data.</text>
</comment>
<accession>A0A0C1S0Y4</accession>